<comment type="function">
    <text evidence="12">Removal of H(2)O(2), oxidation of toxic reductants, biosynthesis and degradation of lignin, suberization, auxin catabolism, response to environmental stresses such as wounding, pathogen attack and oxidative stress.</text>
</comment>
<evidence type="ECO:0000256" key="4">
    <source>
        <dbReference type="ARBA" id="ARBA00022617"/>
    </source>
</evidence>
<dbReference type="InterPro" id="IPR000823">
    <property type="entry name" value="Peroxidase_pln"/>
</dbReference>
<protein>
    <recommendedName>
        <fullName evidence="2 12">Peroxidase</fullName>
        <ecNumber evidence="2 12">1.11.1.7</ecNumber>
    </recommendedName>
</protein>
<feature type="binding site" evidence="9">
    <location>
        <position position="82"/>
    </location>
    <ligand>
        <name>Ca(2+)</name>
        <dbReference type="ChEBI" id="CHEBI:29108"/>
        <label>1</label>
    </ligand>
</feature>
<dbReference type="PANTHER" id="PTHR31517:SF48">
    <property type="entry name" value="PEROXIDASE 16-RELATED"/>
    <property type="match status" value="1"/>
</dbReference>
<name>A0A9Q1KLQ7_9CARY</name>
<dbReference type="Pfam" id="PF00141">
    <property type="entry name" value="peroxidase"/>
    <property type="match status" value="2"/>
</dbReference>
<feature type="binding site" description="axial binding residue" evidence="9">
    <location>
        <position position="166"/>
    </location>
    <ligand>
        <name>heme b</name>
        <dbReference type="ChEBI" id="CHEBI:60344"/>
    </ligand>
    <ligandPart>
        <name>Fe</name>
        <dbReference type="ChEBI" id="CHEBI:18248"/>
    </ligandPart>
</feature>
<dbReference type="OrthoDB" id="2113341at2759"/>
<keyword evidence="4 12" id="KW-0349">Heme</keyword>
<dbReference type="PROSITE" id="PS50873">
    <property type="entry name" value="PEROXIDASE_4"/>
    <property type="match status" value="1"/>
</dbReference>
<dbReference type="SUPFAM" id="SSF48113">
    <property type="entry name" value="Heme-dependent peroxidases"/>
    <property type="match status" value="1"/>
</dbReference>
<dbReference type="PANTHER" id="PTHR31517">
    <property type="match status" value="1"/>
</dbReference>
<keyword evidence="6 12" id="KW-0560">Oxidoreductase</keyword>
<reference evidence="14" key="1">
    <citation type="submission" date="2022-04" db="EMBL/GenBank/DDBJ databases">
        <title>Carnegiea gigantea Genome sequencing and assembly v2.</title>
        <authorList>
            <person name="Copetti D."/>
            <person name="Sanderson M.J."/>
            <person name="Burquez A."/>
            <person name="Wojciechowski M.F."/>
        </authorList>
    </citation>
    <scope>NUCLEOTIDE SEQUENCE</scope>
    <source>
        <strain evidence="14">SGP5-SGP5p</strain>
        <tissue evidence="14">Aerial part</tissue>
    </source>
</reference>
<feature type="binding site" evidence="9">
    <location>
        <position position="84"/>
    </location>
    <ligand>
        <name>Ca(2+)</name>
        <dbReference type="ChEBI" id="CHEBI:29108"/>
        <label>1</label>
    </ligand>
</feature>
<dbReference type="GO" id="GO:0140825">
    <property type="term" value="F:lactoperoxidase activity"/>
    <property type="evidence" value="ECO:0007669"/>
    <property type="project" value="UniProtKB-EC"/>
</dbReference>
<dbReference type="EC" id="1.11.1.7" evidence="2 12"/>
<proteinExistence type="inferred from homology"/>
<comment type="similarity">
    <text evidence="12">Belongs to the peroxidase family. Classical plant (class III) peroxidase subfamily.</text>
</comment>
<sequence>MEGGMVVLIPLLALVVVAGSLVENVIGAATLSPATLTRHFYKKTNTCADVEVFVRHQVTTFWNKDKTITPKLLRLLYSDCMVTGCDASILLDGPDSEKTATQNVGLGAFVAIDKIKTVVESYCPGVVSCADILQLATRDAVHLVDHPTLFSQEEGMGSHVYSPGAHSMGKARCRYIQNRLYNFQGAGNPDPTLDSSKLRELQKQCPQKRAKGEHEGLVYLNKDSGDKNTFTNAYYANILAHKGVLQIDQQLYYGNDTLELTQEFADPNTGMQDFKKSFALSISRMGNYKVLTGKQGEIRRHCRFTNSDHPHLN</sequence>
<feature type="disulfide bond" evidence="11">
    <location>
        <begin position="129"/>
        <end position="302"/>
    </location>
</feature>
<dbReference type="InterPro" id="IPR033905">
    <property type="entry name" value="Secretory_peroxidase"/>
</dbReference>
<dbReference type="GO" id="GO:0046872">
    <property type="term" value="F:metal ion binding"/>
    <property type="evidence" value="ECO:0007669"/>
    <property type="project" value="UniProtKB-UniRule"/>
</dbReference>
<keyword evidence="12" id="KW-0964">Secreted</keyword>
<feature type="disulfide bond" evidence="11">
    <location>
        <begin position="47"/>
        <end position="123"/>
    </location>
</feature>
<dbReference type="InterPro" id="IPR002016">
    <property type="entry name" value="Haem_peroxidase"/>
</dbReference>
<feature type="binding site" evidence="9">
    <location>
        <position position="223"/>
    </location>
    <ligand>
        <name>Ca(2+)</name>
        <dbReference type="ChEBI" id="CHEBI:29108"/>
        <label>2</label>
    </ligand>
</feature>
<feature type="site" description="Transition state stabilizer" evidence="10">
    <location>
        <position position="74"/>
    </location>
</feature>
<dbReference type="PRINTS" id="PR00461">
    <property type="entry name" value="PLPEROXIDASE"/>
</dbReference>
<comment type="catalytic activity">
    <reaction evidence="1 12">
        <text>2 a phenolic donor + H2O2 = 2 a phenolic radical donor + 2 H2O</text>
        <dbReference type="Rhea" id="RHEA:56136"/>
        <dbReference type="ChEBI" id="CHEBI:15377"/>
        <dbReference type="ChEBI" id="CHEBI:16240"/>
        <dbReference type="ChEBI" id="CHEBI:139520"/>
        <dbReference type="ChEBI" id="CHEBI:139521"/>
        <dbReference type="EC" id="1.11.1.7"/>
    </reaction>
</comment>
<comment type="caution">
    <text evidence="14">The sequence shown here is derived from an EMBL/GenBank/DDBJ whole genome shotgun (WGS) entry which is preliminary data.</text>
</comment>
<keyword evidence="5 9" id="KW-0479">Metal-binding</keyword>
<feature type="binding site" evidence="9">
    <location>
        <position position="79"/>
    </location>
    <ligand>
        <name>Ca(2+)</name>
        <dbReference type="ChEBI" id="CHEBI:29108"/>
        <label>1</label>
    </ligand>
</feature>
<evidence type="ECO:0000256" key="1">
    <source>
        <dbReference type="ARBA" id="ARBA00000189"/>
    </source>
</evidence>
<dbReference type="AlphaFoldDB" id="A0A9Q1KLQ7"/>
<dbReference type="GO" id="GO:0020037">
    <property type="term" value="F:heme binding"/>
    <property type="evidence" value="ECO:0007669"/>
    <property type="project" value="UniProtKB-UniRule"/>
</dbReference>
<evidence type="ECO:0000256" key="2">
    <source>
        <dbReference type="ARBA" id="ARBA00012313"/>
    </source>
</evidence>
<organism evidence="14 15">
    <name type="scientific">Carnegiea gigantea</name>
    <dbReference type="NCBI Taxonomy" id="171969"/>
    <lineage>
        <taxon>Eukaryota</taxon>
        <taxon>Viridiplantae</taxon>
        <taxon>Streptophyta</taxon>
        <taxon>Embryophyta</taxon>
        <taxon>Tracheophyta</taxon>
        <taxon>Spermatophyta</taxon>
        <taxon>Magnoliopsida</taxon>
        <taxon>eudicotyledons</taxon>
        <taxon>Gunneridae</taxon>
        <taxon>Pentapetalae</taxon>
        <taxon>Caryophyllales</taxon>
        <taxon>Cactineae</taxon>
        <taxon>Cactaceae</taxon>
        <taxon>Cactoideae</taxon>
        <taxon>Echinocereeae</taxon>
        <taxon>Carnegiea</taxon>
    </lineage>
</organism>
<accession>A0A9Q1KLQ7</accession>
<keyword evidence="3 12" id="KW-0575">Peroxidase</keyword>
<dbReference type="GO" id="GO:0006979">
    <property type="term" value="P:response to oxidative stress"/>
    <property type="evidence" value="ECO:0007669"/>
    <property type="project" value="UniProtKB-UniRule"/>
</dbReference>
<keyword evidence="9 12" id="KW-0106">Calcium</keyword>
<evidence type="ECO:0000313" key="15">
    <source>
        <dbReference type="Proteomes" id="UP001153076"/>
    </source>
</evidence>
<comment type="subcellular location">
    <subcellularLocation>
        <location evidence="12">Secreted</location>
    </subcellularLocation>
</comment>
<evidence type="ECO:0000256" key="8">
    <source>
        <dbReference type="ARBA" id="ARBA00023157"/>
    </source>
</evidence>
<evidence type="ECO:0000256" key="6">
    <source>
        <dbReference type="ARBA" id="ARBA00023002"/>
    </source>
</evidence>
<keyword evidence="12" id="KW-0376">Hydrogen peroxide</keyword>
<dbReference type="GO" id="GO:0042744">
    <property type="term" value="P:hydrogen peroxide catabolic process"/>
    <property type="evidence" value="ECO:0007669"/>
    <property type="project" value="UniProtKB-KW"/>
</dbReference>
<keyword evidence="12" id="KW-0732">Signal</keyword>
<feature type="binding site" evidence="9">
    <location>
        <position position="88"/>
    </location>
    <ligand>
        <name>Ca(2+)</name>
        <dbReference type="ChEBI" id="CHEBI:29108"/>
        <label>1</label>
    </ligand>
</feature>
<feature type="disulfide bond" evidence="11">
    <location>
        <begin position="173"/>
        <end position="205"/>
    </location>
</feature>
<feature type="binding site" evidence="9">
    <location>
        <position position="86"/>
    </location>
    <ligand>
        <name>Ca(2+)</name>
        <dbReference type="ChEBI" id="CHEBI:29108"/>
        <label>1</label>
    </ligand>
</feature>
<keyword evidence="8 11" id="KW-1015">Disulfide bond</keyword>
<dbReference type="InterPro" id="IPR010255">
    <property type="entry name" value="Haem_peroxidase_sf"/>
</dbReference>
<dbReference type="PRINTS" id="PR00458">
    <property type="entry name" value="PEROXIDASE"/>
</dbReference>
<feature type="binding site" evidence="9">
    <location>
        <position position="97"/>
    </location>
    <ligand>
        <name>Ca(2+)</name>
        <dbReference type="ChEBI" id="CHEBI:29108"/>
        <label>1</label>
    </ligand>
</feature>
<dbReference type="GO" id="GO:0005576">
    <property type="term" value="C:extracellular region"/>
    <property type="evidence" value="ECO:0007669"/>
    <property type="project" value="UniProtKB-SubCell"/>
</dbReference>
<evidence type="ECO:0000256" key="5">
    <source>
        <dbReference type="ARBA" id="ARBA00022723"/>
    </source>
</evidence>
<feature type="domain" description="Plant heme peroxidase family profile" evidence="13">
    <location>
        <begin position="35"/>
        <end position="306"/>
    </location>
</feature>
<dbReference type="Gene3D" id="1.10.420.10">
    <property type="entry name" value="Peroxidase, domain 2"/>
    <property type="match status" value="1"/>
</dbReference>
<evidence type="ECO:0000256" key="3">
    <source>
        <dbReference type="ARBA" id="ARBA00022559"/>
    </source>
</evidence>
<evidence type="ECO:0000256" key="12">
    <source>
        <dbReference type="RuleBase" id="RU362060"/>
    </source>
</evidence>
<feature type="disulfide bond" evidence="11">
    <location>
        <begin position="80"/>
        <end position="85"/>
    </location>
</feature>
<keyword evidence="15" id="KW-1185">Reference proteome</keyword>
<comment type="cofactor">
    <cofactor evidence="9 12">
        <name>heme b</name>
        <dbReference type="ChEBI" id="CHEBI:60344"/>
    </cofactor>
    <text evidence="9 12">Binds 1 heme b (iron(II)-protoporphyrin IX) group per subunit.</text>
</comment>
<feature type="signal peptide" evidence="12">
    <location>
        <begin position="1"/>
        <end position="19"/>
    </location>
</feature>
<evidence type="ECO:0000256" key="9">
    <source>
        <dbReference type="PIRSR" id="PIRSR600823-3"/>
    </source>
</evidence>
<evidence type="ECO:0000259" key="13">
    <source>
        <dbReference type="PROSITE" id="PS50873"/>
    </source>
</evidence>
<comment type="cofactor">
    <cofactor evidence="9 12">
        <name>Ca(2+)</name>
        <dbReference type="ChEBI" id="CHEBI:29108"/>
    </cofactor>
    <text evidence="9 12">Binds 2 calcium ions per subunit.</text>
</comment>
<gene>
    <name evidence="14" type="ORF">Cgig2_024461</name>
</gene>
<dbReference type="Proteomes" id="UP001153076">
    <property type="component" value="Unassembled WGS sequence"/>
</dbReference>
<keyword evidence="7 9" id="KW-0408">Iron</keyword>
<dbReference type="Gene3D" id="1.10.520.10">
    <property type="match status" value="2"/>
</dbReference>
<evidence type="ECO:0000256" key="7">
    <source>
        <dbReference type="ARBA" id="ARBA00023004"/>
    </source>
</evidence>
<dbReference type="CDD" id="cd00693">
    <property type="entry name" value="secretory_peroxidase"/>
    <property type="match status" value="1"/>
</dbReference>
<evidence type="ECO:0000256" key="10">
    <source>
        <dbReference type="PIRSR" id="PIRSR600823-4"/>
    </source>
</evidence>
<evidence type="ECO:0000313" key="14">
    <source>
        <dbReference type="EMBL" id="KAJ8445255.1"/>
    </source>
</evidence>
<evidence type="ECO:0000256" key="11">
    <source>
        <dbReference type="PIRSR" id="PIRSR600823-5"/>
    </source>
</evidence>
<feature type="chain" id="PRO_5040534329" description="Peroxidase" evidence="12">
    <location>
        <begin position="20"/>
        <end position="313"/>
    </location>
</feature>
<dbReference type="EMBL" id="JAKOGI010000079">
    <property type="protein sequence ID" value="KAJ8445255.1"/>
    <property type="molecule type" value="Genomic_DNA"/>
</dbReference>